<keyword evidence="3" id="KW-0489">Methyltransferase</keyword>
<protein>
    <submittedName>
        <fullName evidence="3">Methyltransferase type 11</fullName>
    </submittedName>
</protein>
<reference evidence="3 4" key="1">
    <citation type="submission" date="2015-08" db="EMBL/GenBank/DDBJ databases">
        <title>Complete genome sequence of Sulfurifustis variabilis.</title>
        <authorList>
            <person name="Miura A."/>
            <person name="Kojima H."/>
            <person name="Fukui M."/>
        </authorList>
    </citation>
    <scope>NUCLEOTIDE SEQUENCE [LARGE SCALE GENOMIC DNA]</scope>
    <source>
        <strain evidence="4">skN76</strain>
    </source>
</reference>
<dbReference type="PANTHER" id="PTHR43861">
    <property type="entry name" value="TRANS-ACONITATE 2-METHYLTRANSFERASE-RELATED"/>
    <property type="match status" value="1"/>
</dbReference>
<feature type="domain" description="Methyltransferase" evidence="2">
    <location>
        <begin position="56"/>
        <end position="152"/>
    </location>
</feature>
<dbReference type="SUPFAM" id="SSF53335">
    <property type="entry name" value="S-adenosyl-L-methionine-dependent methyltransferases"/>
    <property type="match status" value="1"/>
</dbReference>
<accession>A0A1B4V9M5</accession>
<dbReference type="Pfam" id="PF13649">
    <property type="entry name" value="Methyltransf_25"/>
    <property type="match status" value="1"/>
</dbReference>
<dbReference type="AlphaFoldDB" id="A0A1B4V9M5"/>
<evidence type="ECO:0000256" key="1">
    <source>
        <dbReference type="ARBA" id="ARBA00022679"/>
    </source>
</evidence>
<keyword evidence="4" id="KW-1185">Reference proteome</keyword>
<dbReference type="InterPro" id="IPR029063">
    <property type="entry name" value="SAM-dependent_MTases_sf"/>
</dbReference>
<name>A0A1B4V9M5_9GAMM</name>
<proteinExistence type="predicted"/>
<dbReference type="KEGG" id="sva:SVA_2824"/>
<organism evidence="3 4">
    <name type="scientific">Sulfurifustis variabilis</name>
    <dbReference type="NCBI Taxonomy" id="1675686"/>
    <lineage>
        <taxon>Bacteria</taxon>
        <taxon>Pseudomonadati</taxon>
        <taxon>Pseudomonadota</taxon>
        <taxon>Gammaproteobacteria</taxon>
        <taxon>Acidiferrobacterales</taxon>
        <taxon>Acidiferrobacteraceae</taxon>
        <taxon>Sulfurifustis</taxon>
    </lineage>
</organism>
<dbReference type="CDD" id="cd02440">
    <property type="entry name" value="AdoMet_MTases"/>
    <property type="match status" value="1"/>
</dbReference>
<dbReference type="GO" id="GO:0032259">
    <property type="term" value="P:methylation"/>
    <property type="evidence" value="ECO:0007669"/>
    <property type="project" value="UniProtKB-KW"/>
</dbReference>
<dbReference type="RefSeq" id="WP_169924110.1">
    <property type="nucleotide sequence ID" value="NZ_AP014936.1"/>
</dbReference>
<dbReference type="GO" id="GO:0008168">
    <property type="term" value="F:methyltransferase activity"/>
    <property type="evidence" value="ECO:0007669"/>
    <property type="project" value="UniProtKB-KW"/>
</dbReference>
<dbReference type="Proteomes" id="UP000218899">
    <property type="component" value="Chromosome"/>
</dbReference>
<dbReference type="Gene3D" id="3.40.50.150">
    <property type="entry name" value="Vaccinia Virus protein VP39"/>
    <property type="match status" value="1"/>
</dbReference>
<dbReference type="PANTHER" id="PTHR43861:SF3">
    <property type="entry name" value="PUTATIVE (AFU_ORTHOLOGUE AFUA_2G14390)-RELATED"/>
    <property type="match status" value="1"/>
</dbReference>
<evidence type="ECO:0000313" key="4">
    <source>
        <dbReference type="Proteomes" id="UP000218899"/>
    </source>
</evidence>
<keyword evidence="1 3" id="KW-0808">Transferase</keyword>
<gene>
    <name evidence="3" type="ORF">SVA_2824</name>
</gene>
<dbReference type="InterPro" id="IPR041698">
    <property type="entry name" value="Methyltransf_25"/>
</dbReference>
<evidence type="ECO:0000259" key="2">
    <source>
        <dbReference type="Pfam" id="PF13649"/>
    </source>
</evidence>
<sequence length="217" mass="23706">MSPRWKRRSAVLLLVVAGLIALAAAQLPYVPFVHGTRAQEVERLAEWLEVRPGTRIADLGAGKGTYAVALARRVGPEGRVYATEVDDELLAGIRRSAAEAKLSNVEAIRGAVSSTRLPEGCCDALFSRLVYHHLTEARDINADVFRALRPGGRYLVIDFEPGSLLDWIAGSETAERHGGHGTPTETVLREAKAAGFQVLRGPEPWRGRTYAVLFERP</sequence>
<evidence type="ECO:0000313" key="3">
    <source>
        <dbReference type="EMBL" id="BAU49372.1"/>
    </source>
</evidence>
<dbReference type="EMBL" id="AP014936">
    <property type="protein sequence ID" value="BAU49372.1"/>
    <property type="molecule type" value="Genomic_DNA"/>
</dbReference>